<proteinExistence type="predicted"/>
<dbReference type="EMBL" id="WGGT01000010">
    <property type="protein sequence ID" value="MVQ45905.1"/>
    <property type="molecule type" value="Genomic_DNA"/>
</dbReference>
<comment type="caution">
    <text evidence="1">The sequence shown here is derived from an EMBL/GenBank/DDBJ whole genome shotgun (WGS) entry which is preliminary data.</text>
</comment>
<name>A0A6L6XIQ1_9FIRM</name>
<gene>
    <name evidence="1" type="ORF">GCK47_09340</name>
</gene>
<dbReference type="RefSeq" id="WP_157350527.1">
    <property type="nucleotide sequence ID" value="NZ_WGGT01000010.1"/>
</dbReference>
<accession>A0A6L6XIQ1</accession>
<protein>
    <submittedName>
        <fullName evidence="1">Molecular chaperone</fullName>
    </submittedName>
</protein>
<dbReference type="Proteomes" id="UP000479531">
    <property type="component" value="Unassembled WGS sequence"/>
</dbReference>
<reference evidence="1 2" key="1">
    <citation type="submission" date="2019-10" db="EMBL/GenBank/DDBJ databases">
        <title>Roseburia spp. ameliorate alcoholic fatty liver via restoration of gut barrier function.</title>
        <authorList>
            <person name="Seo B."/>
            <person name="Ko G."/>
        </authorList>
    </citation>
    <scope>NUCLEOTIDE SEQUENCE [LARGE SCALE GENOMIC DNA]</scope>
    <source>
        <strain evidence="1 2">SNUG30017</strain>
    </source>
</reference>
<sequence length="121" mass="13899">MENKREEEIEALEVLVDFNERLIKNMTIIVKELSGKRLDDTDKFLRSIVDAINWEIQVMNGTMELLNEDKERINKESFNSVIVSLGGAIAEKNDKKMAEEFEKAIHVFEQLGEAAKEVVSK</sequence>
<dbReference type="AlphaFoldDB" id="A0A6L6XIQ1"/>
<evidence type="ECO:0000313" key="1">
    <source>
        <dbReference type="EMBL" id="MVQ45905.1"/>
    </source>
</evidence>
<organism evidence="1 2">
    <name type="scientific">Roseburia intestinalis</name>
    <dbReference type="NCBI Taxonomy" id="166486"/>
    <lineage>
        <taxon>Bacteria</taxon>
        <taxon>Bacillati</taxon>
        <taxon>Bacillota</taxon>
        <taxon>Clostridia</taxon>
        <taxon>Lachnospirales</taxon>
        <taxon>Lachnospiraceae</taxon>
        <taxon>Roseburia</taxon>
    </lineage>
</organism>
<evidence type="ECO:0000313" key="2">
    <source>
        <dbReference type="Proteomes" id="UP000479531"/>
    </source>
</evidence>